<protein>
    <submittedName>
        <fullName evidence="2">Uncharacterized protein</fullName>
    </submittedName>
</protein>
<dbReference type="RefSeq" id="XP_049135770.1">
    <property type="nucleotide sequence ID" value="XM_049279813.1"/>
</dbReference>
<proteinExistence type="predicted"/>
<dbReference type="AlphaFoldDB" id="A0A9Q8SB20"/>
<dbReference type="KEGG" id="clup:CLUP02_00766"/>
<dbReference type="Proteomes" id="UP000830671">
    <property type="component" value="Chromosome 1"/>
</dbReference>
<evidence type="ECO:0000256" key="1">
    <source>
        <dbReference type="SAM" id="MobiDB-lite"/>
    </source>
</evidence>
<feature type="region of interest" description="Disordered" evidence="1">
    <location>
        <begin position="36"/>
        <end position="66"/>
    </location>
</feature>
<evidence type="ECO:0000313" key="3">
    <source>
        <dbReference type="Proteomes" id="UP000830671"/>
    </source>
</evidence>
<evidence type="ECO:0000313" key="2">
    <source>
        <dbReference type="EMBL" id="UQC74119.1"/>
    </source>
</evidence>
<organism evidence="2 3">
    <name type="scientific">Colletotrichum lupini</name>
    <dbReference type="NCBI Taxonomy" id="145971"/>
    <lineage>
        <taxon>Eukaryota</taxon>
        <taxon>Fungi</taxon>
        <taxon>Dikarya</taxon>
        <taxon>Ascomycota</taxon>
        <taxon>Pezizomycotina</taxon>
        <taxon>Sordariomycetes</taxon>
        <taxon>Hypocreomycetidae</taxon>
        <taxon>Glomerellales</taxon>
        <taxon>Glomerellaceae</taxon>
        <taxon>Colletotrichum</taxon>
        <taxon>Colletotrichum acutatum species complex</taxon>
    </lineage>
</organism>
<keyword evidence="3" id="KW-1185">Reference proteome</keyword>
<accession>A0A9Q8SB20</accession>
<feature type="compositionally biased region" description="Basic and acidic residues" evidence="1">
    <location>
        <begin position="206"/>
        <end position="217"/>
    </location>
</feature>
<sequence>MIGQEVGGLSGLRAPSGAFGEDCHLSWRRVAQVPHDTDAEIDDRPDTDLHCRGNVDERSKGRTQGVSQFPLQQQLQLQADAHTPYTQIHADRQESSMNLACSVCGYLYEYQAQTGSLSTGHPTPRRQLQVQDARRKTNSLGSIHTDTWHSQQSRTANLVISFSFPLADGYLPDVPSNPRVAAPSPRPSLPFSLLTPQVGSGSHPRTASDRVSENGTA</sequence>
<gene>
    <name evidence="2" type="ORF">CLUP02_00766</name>
</gene>
<feature type="compositionally biased region" description="Basic and acidic residues" evidence="1">
    <location>
        <begin position="36"/>
        <end position="60"/>
    </location>
</feature>
<feature type="region of interest" description="Disordered" evidence="1">
    <location>
        <begin position="177"/>
        <end position="217"/>
    </location>
</feature>
<dbReference type="GeneID" id="73334823"/>
<reference evidence="2" key="1">
    <citation type="journal article" date="2021" name="Mol. Plant Microbe Interact.">
        <title>Complete Genome Sequence of the Plant-Pathogenic Fungus Colletotrichum lupini.</title>
        <authorList>
            <person name="Baroncelli R."/>
            <person name="Pensec F."/>
            <person name="Da Lio D."/>
            <person name="Boufleur T."/>
            <person name="Vicente I."/>
            <person name="Sarrocco S."/>
            <person name="Picot A."/>
            <person name="Baraldi E."/>
            <person name="Sukno S."/>
            <person name="Thon M."/>
            <person name="Le Floch G."/>
        </authorList>
    </citation>
    <scope>NUCLEOTIDE SEQUENCE</scope>
    <source>
        <strain evidence="2">IMI 504893</strain>
    </source>
</reference>
<dbReference type="EMBL" id="CP019471">
    <property type="protein sequence ID" value="UQC74119.1"/>
    <property type="molecule type" value="Genomic_DNA"/>
</dbReference>
<name>A0A9Q8SB20_9PEZI</name>